<protein>
    <submittedName>
        <fullName evidence="1">Uncharacterized protein</fullName>
    </submittedName>
</protein>
<dbReference type="Proteomes" id="UP000220841">
    <property type="component" value="Unassembled WGS sequence"/>
</dbReference>
<gene>
    <name evidence="1" type="ORF">CN585_30515</name>
</gene>
<organism evidence="1 2">
    <name type="scientific">Bacillus toyonensis</name>
    <dbReference type="NCBI Taxonomy" id="155322"/>
    <lineage>
        <taxon>Bacteria</taxon>
        <taxon>Bacillati</taxon>
        <taxon>Bacillota</taxon>
        <taxon>Bacilli</taxon>
        <taxon>Bacillales</taxon>
        <taxon>Bacillaceae</taxon>
        <taxon>Bacillus</taxon>
        <taxon>Bacillus cereus group</taxon>
    </lineage>
</organism>
<dbReference type="AlphaFoldDB" id="A0A2A8GZW9"/>
<reference evidence="1 2" key="1">
    <citation type="submission" date="2017-09" db="EMBL/GenBank/DDBJ databases">
        <title>Large-scale bioinformatics analysis of Bacillus genomes uncovers conserved roles of natural products in bacterial physiology.</title>
        <authorList>
            <consortium name="Agbiome Team Llc"/>
            <person name="Bleich R.M."/>
            <person name="Grubbs K.J."/>
            <person name="Santa Maria K.C."/>
            <person name="Allen S.E."/>
            <person name="Farag S."/>
            <person name="Shank E.A."/>
            <person name="Bowers A."/>
        </authorList>
    </citation>
    <scope>NUCLEOTIDE SEQUENCE [LARGE SCALE GENOMIC DNA]</scope>
    <source>
        <strain evidence="1 2">AFS021349</strain>
    </source>
</reference>
<accession>A0A2A8GZW9</accession>
<proteinExistence type="predicted"/>
<comment type="caution">
    <text evidence="1">The sequence shown here is derived from an EMBL/GenBank/DDBJ whole genome shotgun (WGS) entry which is preliminary data.</text>
</comment>
<dbReference type="EMBL" id="NUBY01000370">
    <property type="protein sequence ID" value="PEP85311.1"/>
    <property type="molecule type" value="Genomic_DNA"/>
</dbReference>
<evidence type="ECO:0000313" key="2">
    <source>
        <dbReference type="Proteomes" id="UP000220841"/>
    </source>
</evidence>
<name>A0A2A8GZW9_9BACI</name>
<evidence type="ECO:0000313" key="1">
    <source>
        <dbReference type="EMBL" id="PEP85311.1"/>
    </source>
</evidence>
<sequence length="79" mass="9056">MYFQNILALGDPRTKKLSASDKYIYLNLVATKQMEVNRLILPNKPSQNSGKENPFETAILYTGYVYMPHTHQLKGSDYS</sequence>